<dbReference type="InterPro" id="IPR025164">
    <property type="entry name" value="Toastrack_DUF4097"/>
</dbReference>
<dbReference type="EMBL" id="JPRF03000065">
    <property type="protein sequence ID" value="OEV33387.1"/>
    <property type="molecule type" value="Genomic_DNA"/>
</dbReference>
<proteinExistence type="predicted"/>
<dbReference type="GeneID" id="97483906"/>
<feature type="domain" description="DUF4097" evidence="1">
    <location>
        <begin position="47"/>
        <end position="204"/>
    </location>
</feature>
<reference evidence="2" key="5">
    <citation type="submission" date="2020-09" db="EMBL/GenBank/DDBJ databases">
        <authorList>
            <person name="Sun Q."/>
            <person name="Ohkuma M."/>
        </authorList>
    </citation>
    <scope>NUCLEOTIDE SEQUENCE</scope>
    <source>
        <strain evidence="2">JCM 4434</strain>
    </source>
</reference>
<dbReference type="AlphaFoldDB" id="A0A1E7MY71"/>
<name>A0A1E7MY71_KITAU</name>
<sequence length="257" mass="26686">MSARAAKAWRLTGVLTVVFVVVMGGAQALATVARQDRTEQQTYTASIHKLQLSTSSAAVKIKAGAEDRVVMRKNLDWTVSEPQVRADFVGDTMTVGVTCRRSLPFFNCGASIELEVPTGTSVSGSVTSGAVEVKDLTGEVRLDGTSGAITLRRLTGPVYAHATSGQVEGEDLASDRVDAASTSGAVDLTFSSAPQDVKVRTVSGGVTVSVPKGSHYRINGRTGSGNSDIDAALGDAASTNTLDTEVGSGSLWIGYRS</sequence>
<dbReference type="Proteomes" id="UP000037395">
    <property type="component" value="Unassembled WGS sequence"/>
</dbReference>
<accession>A0A8H9LL34</accession>
<evidence type="ECO:0000313" key="2">
    <source>
        <dbReference type="EMBL" id="GGU59495.1"/>
    </source>
</evidence>
<evidence type="ECO:0000313" key="3">
    <source>
        <dbReference type="EMBL" id="OEV33387.1"/>
    </source>
</evidence>
<comment type="caution">
    <text evidence="3">The sequence shown here is derived from an EMBL/GenBank/DDBJ whole genome shotgun (WGS) entry which is preliminary data.</text>
</comment>
<reference evidence="4" key="4">
    <citation type="submission" date="2016-08" db="EMBL/GenBank/DDBJ databases">
        <title>Sequencing, assembly and comparative genomics of S. aureofaciens ATCC 10762.</title>
        <authorList>
            <person name="Gradnigo J.S."/>
            <person name="Johnson N."/>
            <person name="Somerville G.A."/>
        </authorList>
    </citation>
    <scope>NUCLEOTIDE SEQUENCE [LARGE SCALE GENOMIC DNA]</scope>
    <source>
        <strain evidence="4">ATCC 10762 / DSM 40127 / CCM 3239 / JCM 4008 / LMG 5968 / NBRC 12843 / NCIMB 8234 / A-377</strain>
    </source>
</reference>
<dbReference type="KEGG" id="kau:B6264_17635"/>
<accession>A0A1E7MY71</accession>
<reference evidence="2" key="1">
    <citation type="journal article" date="2014" name="Int. J. Syst. Evol. Microbiol.">
        <title>Complete genome sequence of Corynebacterium casei LMG S-19264T (=DSM 44701T), isolated from a smear-ripened cheese.</title>
        <authorList>
            <consortium name="US DOE Joint Genome Institute (JGI-PGF)"/>
            <person name="Walter F."/>
            <person name="Albersmeier A."/>
            <person name="Kalinowski J."/>
            <person name="Ruckert C."/>
        </authorList>
    </citation>
    <scope>NUCLEOTIDE SEQUENCE</scope>
    <source>
        <strain evidence="2">JCM 4434</strain>
    </source>
</reference>
<dbReference type="Proteomes" id="UP000610124">
    <property type="component" value="Unassembled WGS sequence"/>
</dbReference>
<reference evidence="3 4" key="2">
    <citation type="submission" date="2014-07" db="EMBL/GenBank/DDBJ databases">
        <authorList>
            <person name="Zhang J.E."/>
            <person name="Yang H."/>
            <person name="Guo J."/>
            <person name="Deng Z."/>
            <person name="Luo H."/>
            <person name="Luo M."/>
            <person name="Zhao B."/>
        </authorList>
    </citation>
    <scope>NUCLEOTIDE SEQUENCE [LARGE SCALE GENOMIC DNA]</scope>
    <source>
        <strain evidence="3">ATCC 10762</strain>
        <strain evidence="4">ATCC 10762 / DSM 40127 / CCM 3239 / JCM 4008 / LMG 5968 / NBRC 12843 / NCIMB 8234 / A-377</strain>
    </source>
</reference>
<dbReference type="RefSeq" id="WP_050366800.1">
    <property type="nucleotide sequence ID" value="NZ_BMUB01000002.1"/>
</dbReference>
<dbReference type="OrthoDB" id="4190102at2"/>
<reference evidence="3" key="3">
    <citation type="submission" date="2016-08" db="EMBL/GenBank/DDBJ databases">
        <title>Sequencing, Assembly and Comparative Genomics of S. aureofaciens ATCC 10762.</title>
        <authorList>
            <person name="Gradnigo J.S."/>
            <person name="Johnson N."/>
            <person name="Somerville G.A."/>
        </authorList>
    </citation>
    <scope>NUCLEOTIDE SEQUENCE [LARGE SCALE GENOMIC DNA]</scope>
    <source>
        <strain evidence="3">ATCC 10762</strain>
    </source>
</reference>
<organism evidence="3 4">
    <name type="scientific">Kitasatospora aureofaciens</name>
    <name type="common">Streptomyces aureofaciens</name>
    <dbReference type="NCBI Taxonomy" id="1894"/>
    <lineage>
        <taxon>Bacteria</taxon>
        <taxon>Bacillati</taxon>
        <taxon>Actinomycetota</taxon>
        <taxon>Actinomycetes</taxon>
        <taxon>Kitasatosporales</taxon>
        <taxon>Streptomycetaceae</taxon>
        <taxon>Kitasatospora</taxon>
    </lineage>
</organism>
<gene>
    <name evidence="2" type="ORF">GCM10010502_07310</name>
    <name evidence="3" type="ORF">HS99_0012410</name>
</gene>
<dbReference type="EMBL" id="BMUB01000002">
    <property type="protein sequence ID" value="GGU59495.1"/>
    <property type="molecule type" value="Genomic_DNA"/>
</dbReference>
<evidence type="ECO:0000313" key="4">
    <source>
        <dbReference type="Proteomes" id="UP000037395"/>
    </source>
</evidence>
<evidence type="ECO:0000259" key="1">
    <source>
        <dbReference type="Pfam" id="PF13349"/>
    </source>
</evidence>
<keyword evidence="4" id="KW-1185">Reference proteome</keyword>
<dbReference type="Pfam" id="PF13349">
    <property type="entry name" value="DUF4097"/>
    <property type="match status" value="1"/>
</dbReference>
<protein>
    <recommendedName>
        <fullName evidence="1">DUF4097 domain-containing protein</fullName>
    </recommendedName>
</protein>